<evidence type="ECO:0000313" key="5">
    <source>
        <dbReference type="Proteomes" id="UP000199673"/>
    </source>
</evidence>
<feature type="transmembrane region" description="Helical" evidence="1">
    <location>
        <begin position="79"/>
        <end position="97"/>
    </location>
</feature>
<dbReference type="STRING" id="305507.SAMN04489724_0458"/>
<dbReference type="PIRSF" id="PIRSF018266">
    <property type="entry name" value="FecR"/>
    <property type="match status" value="1"/>
</dbReference>
<keyword evidence="1" id="KW-0812">Transmembrane</keyword>
<evidence type="ECO:0000259" key="2">
    <source>
        <dbReference type="Pfam" id="PF04773"/>
    </source>
</evidence>
<evidence type="ECO:0000313" key="4">
    <source>
        <dbReference type="EMBL" id="SFT37195.1"/>
    </source>
</evidence>
<dbReference type="GO" id="GO:0016989">
    <property type="term" value="F:sigma factor antagonist activity"/>
    <property type="evidence" value="ECO:0007669"/>
    <property type="project" value="TreeGrafter"/>
</dbReference>
<dbReference type="PANTHER" id="PTHR30273">
    <property type="entry name" value="PERIPLASMIC SIGNAL SENSOR AND SIGMA FACTOR ACTIVATOR FECR-RELATED"/>
    <property type="match status" value="1"/>
</dbReference>
<proteinExistence type="predicted"/>
<protein>
    <recommendedName>
        <fullName evidence="6">Ferric-dicitrate binding protein FerR, regulates iron transport through sigma-19</fullName>
    </recommendedName>
</protein>
<accession>A0A1I6XFV4</accession>
<dbReference type="Proteomes" id="UP000199673">
    <property type="component" value="Unassembled WGS sequence"/>
</dbReference>
<evidence type="ECO:0008006" key="6">
    <source>
        <dbReference type="Google" id="ProtNLM"/>
    </source>
</evidence>
<dbReference type="AlphaFoldDB" id="A0A1I6XFV4"/>
<dbReference type="Pfam" id="PF16344">
    <property type="entry name" value="FecR_C"/>
    <property type="match status" value="1"/>
</dbReference>
<dbReference type="EMBL" id="FPBF01000001">
    <property type="protein sequence ID" value="SFT37195.1"/>
    <property type="molecule type" value="Genomic_DNA"/>
</dbReference>
<reference evidence="5" key="1">
    <citation type="submission" date="2016-10" db="EMBL/GenBank/DDBJ databases">
        <authorList>
            <person name="Varghese N."/>
            <person name="Submissions S."/>
        </authorList>
    </citation>
    <scope>NUCLEOTIDE SEQUENCE [LARGE SCALE GENOMIC DNA]</scope>
    <source>
        <strain evidence="5">DSM 23445</strain>
    </source>
</reference>
<keyword evidence="1" id="KW-1133">Transmembrane helix</keyword>
<dbReference type="InterPro" id="IPR032508">
    <property type="entry name" value="FecR_C"/>
</dbReference>
<keyword evidence="5" id="KW-1185">Reference proteome</keyword>
<evidence type="ECO:0000259" key="3">
    <source>
        <dbReference type="Pfam" id="PF16344"/>
    </source>
</evidence>
<keyword evidence="1" id="KW-0472">Membrane</keyword>
<sequence length="317" mass="35818">MDRSKKEIKLLVENYLEGTMSKTEFDQFLTGLDDKAVSQVYSEVLKSNFEKTIAKAYPEPTVTQKPKAEKTFVANYPKIAATVILLICMGVAIFNFLQNSSQQEVISYQTAQGEQRNLTLPDGSEVSLNVASKLEQFPFENQVKRAVRLEGEAFFQVAKDKIHPFEIQTQDINILVIGTAFNVNSYSEDNSIAIAVTEGTVKVSFLQASEEIVEKLTQGQLLTLDKTSQSYSVRDSEDPVFWREKVLHFSQTDFSQVIHSLERWYDADLAVTDSSLYQIKITGQFKNKSLEDVIQSIGYLTNRETEITASIKIHNPQ</sequence>
<dbReference type="InterPro" id="IPR012373">
    <property type="entry name" value="Ferrdict_sens_TM"/>
</dbReference>
<organism evidence="4 5">
    <name type="scientific">Algoriphagus locisalis</name>
    <dbReference type="NCBI Taxonomy" id="305507"/>
    <lineage>
        <taxon>Bacteria</taxon>
        <taxon>Pseudomonadati</taxon>
        <taxon>Bacteroidota</taxon>
        <taxon>Cytophagia</taxon>
        <taxon>Cytophagales</taxon>
        <taxon>Cyclobacteriaceae</taxon>
        <taxon>Algoriphagus</taxon>
    </lineage>
</organism>
<evidence type="ECO:0000256" key="1">
    <source>
        <dbReference type="SAM" id="Phobius"/>
    </source>
</evidence>
<feature type="domain" description="Protein FecR C-terminal" evidence="3">
    <location>
        <begin position="247"/>
        <end position="303"/>
    </location>
</feature>
<gene>
    <name evidence="4" type="ORF">SAMN04489724_0458</name>
</gene>
<dbReference type="Gene3D" id="2.60.120.1440">
    <property type="match status" value="1"/>
</dbReference>
<dbReference type="RefSeq" id="WP_091691080.1">
    <property type="nucleotide sequence ID" value="NZ_FPBF01000001.1"/>
</dbReference>
<feature type="domain" description="FecR protein" evidence="2">
    <location>
        <begin position="108"/>
        <end position="202"/>
    </location>
</feature>
<dbReference type="InterPro" id="IPR006860">
    <property type="entry name" value="FecR"/>
</dbReference>
<dbReference type="Pfam" id="PF04773">
    <property type="entry name" value="FecR"/>
    <property type="match status" value="1"/>
</dbReference>
<dbReference type="OrthoDB" id="1452822at2"/>
<dbReference type="Gene3D" id="3.55.50.30">
    <property type="match status" value="1"/>
</dbReference>
<name>A0A1I6XFV4_9BACT</name>
<dbReference type="PANTHER" id="PTHR30273:SF2">
    <property type="entry name" value="PROTEIN FECR"/>
    <property type="match status" value="1"/>
</dbReference>